<comment type="caution">
    <text evidence="1">The sequence shown here is derived from an EMBL/GenBank/DDBJ whole genome shotgun (WGS) entry which is preliminary data.</text>
</comment>
<protein>
    <submittedName>
        <fullName evidence="1">Uncharacterized protein</fullName>
    </submittedName>
</protein>
<proteinExistence type="predicted"/>
<reference evidence="1 2" key="1">
    <citation type="submission" date="2011-02" db="EMBL/GenBank/DDBJ databases">
        <authorList>
            <person name="Muzny D."/>
            <person name="Qin X."/>
            <person name="Buhay C."/>
            <person name="Dugan-Rocha S."/>
            <person name="Ding Y."/>
            <person name="Chen G."/>
            <person name="Hawes A."/>
            <person name="Holder M."/>
            <person name="Jhangiani S."/>
            <person name="Johnson A."/>
            <person name="Khan Z."/>
            <person name="Li Z."/>
            <person name="Liu W."/>
            <person name="Liu X."/>
            <person name="Perez L."/>
            <person name="Shen H."/>
            <person name="Wang Q."/>
            <person name="Watt J."/>
            <person name="Xi L."/>
            <person name="Xin Y."/>
            <person name="Zhou J."/>
            <person name="Deng J."/>
            <person name="Jiang H."/>
            <person name="Liu Y."/>
            <person name="Qu J."/>
            <person name="Song X.-Z."/>
            <person name="Zhang L."/>
            <person name="Villasana D."/>
            <person name="Johnson A."/>
            <person name="Liu J."/>
            <person name="Liyanage D."/>
            <person name="Lorensuhewa L."/>
            <person name="Robinson T."/>
            <person name="Song A."/>
            <person name="Song B.-B."/>
            <person name="Dinh H."/>
            <person name="Thornton R."/>
            <person name="Coyle M."/>
            <person name="Francisco L."/>
            <person name="Jackson L."/>
            <person name="Javaid M."/>
            <person name="Korchina V."/>
            <person name="Kovar C."/>
            <person name="Mata R."/>
            <person name="Mathew T."/>
            <person name="Ngo R."/>
            <person name="Nguyen L."/>
            <person name="Nguyen N."/>
            <person name="Okwuonu G."/>
            <person name="Ongeri F."/>
            <person name="Pham C."/>
            <person name="Simmons D."/>
            <person name="Wilczek-Boney K."/>
            <person name="Hale W."/>
            <person name="Jakkamsetti A."/>
            <person name="Pham P."/>
            <person name="Ruth R."/>
            <person name="San Lucas F."/>
            <person name="Warren J."/>
            <person name="Zhang J."/>
            <person name="Zhao Z."/>
            <person name="Zhou C."/>
            <person name="Zhu D."/>
            <person name="Lee S."/>
            <person name="Bess C."/>
            <person name="Blankenburg K."/>
            <person name="Forbes L."/>
            <person name="Fu Q."/>
            <person name="Gubbala S."/>
            <person name="Hirani K."/>
            <person name="Jayaseelan J.C."/>
            <person name="Lara F."/>
            <person name="Munidasa M."/>
            <person name="Palculict T."/>
            <person name="Patil S."/>
            <person name="Pu L.-L."/>
            <person name="Saada N."/>
            <person name="Tang L."/>
            <person name="Weissenberger G."/>
            <person name="Zhu Y."/>
            <person name="Hemphill L."/>
            <person name="Shang Y."/>
            <person name="Youmans B."/>
            <person name="Ayvaz T."/>
            <person name="Ross M."/>
            <person name="Santibanez J."/>
            <person name="Aqrawi P."/>
            <person name="Gross S."/>
            <person name="Joshi V."/>
            <person name="Fowler G."/>
            <person name="Nazareth L."/>
            <person name="Reid J."/>
            <person name="Worley K."/>
            <person name="Petrosino J."/>
            <person name="Highlander S."/>
            <person name="Gibbs R."/>
        </authorList>
    </citation>
    <scope>NUCLEOTIDE SEQUENCE [LARGE SCALE GENOMIC DNA]</scope>
    <source>
        <strain evidence="1 2">DSM 15829</strain>
    </source>
</reference>
<dbReference type="AlphaFoldDB" id="F1T6T4"/>
<accession>F1T6T4</accession>
<name>F1T6T4_9ACTN</name>
<organism evidence="1 2">
    <name type="scientific">Fannyhessea vaginae DSM 15829</name>
    <dbReference type="NCBI Taxonomy" id="525256"/>
    <lineage>
        <taxon>Bacteria</taxon>
        <taxon>Bacillati</taxon>
        <taxon>Actinomycetota</taxon>
        <taxon>Coriobacteriia</taxon>
        <taxon>Coriobacteriales</taxon>
        <taxon>Atopobiaceae</taxon>
        <taxon>Fannyhessea</taxon>
    </lineage>
</organism>
<evidence type="ECO:0000313" key="1">
    <source>
        <dbReference type="EMBL" id="EGF22809.1"/>
    </source>
</evidence>
<dbReference type="Proteomes" id="UP000005947">
    <property type="component" value="Unassembled WGS sequence"/>
</dbReference>
<gene>
    <name evidence="1" type="ORF">HMPREF0091_11135</name>
</gene>
<keyword evidence="2" id="KW-1185">Reference proteome</keyword>
<dbReference type="EMBL" id="ACGK02000004">
    <property type="protein sequence ID" value="EGF22809.1"/>
    <property type="molecule type" value="Genomic_DNA"/>
</dbReference>
<evidence type="ECO:0000313" key="2">
    <source>
        <dbReference type="Proteomes" id="UP000005947"/>
    </source>
</evidence>
<sequence>MFLLRPLLRSHAELIKFSAVFKCVCYAYMQLCIGLRVSCLCIGAVLW</sequence>